<evidence type="ECO:0000313" key="1">
    <source>
        <dbReference type="EMBL" id="KAJ9073714.1"/>
    </source>
</evidence>
<dbReference type="EMBL" id="QTSX02002888">
    <property type="protein sequence ID" value="KAJ9073714.1"/>
    <property type="molecule type" value="Genomic_DNA"/>
</dbReference>
<comment type="caution">
    <text evidence="1">The sequence shown here is derived from an EMBL/GenBank/DDBJ whole genome shotgun (WGS) entry which is preliminary data.</text>
</comment>
<name>A0ACC2TGB8_9FUNG</name>
<organism evidence="1 2">
    <name type="scientific">Entomophthora muscae</name>
    <dbReference type="NCBI Taxonomy" id="34485"/>
    <lineage>
        <taxon>Eukaryota</taxon>
        <taxon>Fungi</taxon>
        <taxon>Fungi incertae sedis</taxon>
        <taxon>Zoopagomycota</taxon>
        <taxon>Entomophthoromycotina</taxon>
        <taxon>Entomophthoromycetes</taxon>
        <taxon>Entomophthorales</taxon>
        <taxon>Entomophthoraceae</taxon>
        <taxon>Entomophthora</taxon>
    </lineage>
</organism>
<gene>
    <name evidence="1" type="ORF">DSO57_1013140</name>
</gene>
<keyword evidence="2" id="KW-1185">Reference proteome</keyword>
<accession>A0ACC2TGB8</accession>
<dbReference type="Proteomes" id="UP001165960">
    <property type="component" value="Unassembled WGS sequence"/>
</dbReference>
<proteinExistence type="predicted"/>
<protein>
    <submittedName>
        <fullName evidence="1">Uncharacterized protein</fullName>
    </submittedName>
</protein>
<evidence type="ECO:0000313" key="2">
    <source>
        <dbReference type="Proteomes" id="UP001165960"/>
    </source>
</evidence>
<reference evidence="1" key="1">
    <citation type="submission" date="2022-04" db="EMBL/GenBank/DDBJ databases">
        <title>Genome of the entomopathogenic fungus Entomophthora muscae.</title>
        <authorList>
            <person name="Elya C."/>
            <person name="Lovett B.R."/>
            <person name="Lee E."/>
            <person name="Macias A.M."/>
            <person name="Hajek A.E."/>
            <person name="De Bivort B.L."/>
            <person name="Kasson M.T."/>
            <person name="De Fine Licht H.H."/>
            <person name="Stajich J.E."/>
        </authorList>
    </citation>
    <scope>NUCLEOTIDE SEQUENCE</scope>
    <source>
        <strain evidence="1">Berkeley</strain>
    </source>
</reference>
<sequence>MIGSTKDKFYEEQPQLVFPSVFSEPPLTSLRSLMSLAVYLLVLQYTFQGIKLDNDQLTYWHNSHWFMVFQPAPLSGPSDPLYLSVFVKIVTVSNPQVVIEPAPSFQEGQVSGEIFLHQDLL</sequence>